<organism evidence="1 2">
    <name type="scientific">Trichogramma brassicae</name>
    <dbReference type="NCBI Taxonomy" id="86971"/>
    <lineage>
        <taxon>Eukaryota</taxon>
        <taxon>Metazoa</taxon>
        <taxon>Ecdysozoa</taxon>
        <taxon>Arthropoda</taxon>
        <taxon>Hexapoda</taxon>
        <taxon>Insecta</taxon>
        <taxon>Pterygota</taxon>
        <taxon>Neoptera</taxon>
        <taxon>Endopterygota</taxon>
        <taxon>Hymenoptera</taxon>
        <taxon>Apocrita</taxon>
        <taxon>Proctotrupomorpha</taxon>
        <taxon>Chalcidoidea</taxon>
        <taxon>Trichogrammatidae</taxon>
        <taxon>Trichogramma</taxon>
    </lineage>
</organism>
<proteinExistence type="predicted"/>
<evidence type="ECO:0000313" key="1">
    <source>
        <dbReference type="EMBL" id="CAB0028734.1"/>
    </source>
</evidence>
<dbReference type="EMBL" id="CADCXV010000185">
    <property type="protein sequence ID" value="CAB0028734.1"/>
    <property type="molecule type" value="Genomic_DNA"/>
</dbReference>
<reference evidence="1 2" key="1">
    <citation type="submission" date="2020-02" db="EMBL/GenBank/DDBJ databases">
        <authorList>
            <person name="Ferguson B K."/>
        </authorList>
    </citation>
    <scope>NUCLEOTIDE SEQUENCE [LARGE SCALE GENOMIC DNA]</scope>
</reference>
<protein>
    <submittedName>
        <fullName evidence="1">Uncharacterized protein</fullName>
    </submittedName>
</protein>
<accession>A0A6H5HV08</accession>
<dbReference type="OrthoDB" id="7699703at2759"/>
<dbReference type="Proteomes" id="UP000479190">
    <property type="component" value="Unassembled WGS sequence"/>
</dbReference>
<name>A0A6H5HV08_9HYME</name>
<gene>
    <name evidence="1" type="ORF">TBRA_LOCUS871</name>
</gene>
<dbReference type="AlphaFoldDB" id="A0A6H5HV08"/>
<evidence type="ECO:0000313" key="2">
    <source>
        <dbReference type="Proteomes" id="UP000479190"/>
    </source>
</evidence>
<keyword evidence="2" id="KW-1185">Reference proteome</keyword>
<sequence length="84" mass="9624">MIYKQRLCTNDIPCKVRPVIGCRSMYSDESYTTSKSIAGEFQASIQLTEEVFDFDIEDRRLCNVGAPAGHARDAINFETLYFIY</sequence>